<proteinExistence type="predicted"/>
<keyword evidence="1" id="KW-0853">WD repeat</keyword>
<dbReference type="Pfam" id="PF00400">
    <property type="entry name" value="WD40"/>
    <property type="match status" value="2"/>
</dbReference>
<dbReference type="InterPro" id="IPR001680">
    <property type="entry name" value="WD40_rpt"/>
</dbReference>
<dbReference type="FunFam" id="2.130.10.10:FF:000637">
    <property type="entry name" value="WD-40 repeat family protein"/>
    <property type="match status" value="1"/>
</dbReference>
<dbReference type="InterPro" id="IPR011047">
    <property type="entry name" value="Quinoprotein_ADH-like_sf"/>
</dbReference>
<comment type="caution">
    <text evidence="2">The sequence shown here is derived from an EMBL/GenBank/DDBJ whole genome shotgun (WGS) entry which is preliminary data.</text>
</comment>
<dbReference type="SUPFAM" id="SSF50998">
    <property type="entry name" value="Quinoprotein alcohol dehydrogenase-like"/>
    <property type="match status" value="1"/>
</dbReference>
<evidence type="ECO:0000313" key="2">
    <source>
        <dbReference type="EMBL" id="KAL0322690.1"/>
    </source>
</evidence>
<reference evidence="2" key="2">
    <citation type="journal article" date="2024" name="Plant">
        <title>Genomic evolution and insights into agronomic trait innovations of Sesamum species.</title>
        <authorList>
            <person name="Miao H."/>
            <person name="Wang L."/>
            <person name="Qu L."/>
            <person name="Liu H."/>
            <person name="Sun Y."/>
            <person name="Le M."/>
            <person name="Wang Q."/>
            <person name="Wei S."/>
            <person name="Zheng Y."/>
            <person name="Lin W."/>
            <person name="Duan Y."/>
            <person name="Cao H."/>
            <person name="Xiong S."/>
            <person name="Wang X."/>
            <person name="Wei L."/>
            <person name="Li C."/>
            <person name="Ma Q."/>
            <person name="Ju M."/>
            <person name="Zhao R."/>
            <person name="Li G."/>
            <person name="Mu C."/>
            <person name="Tian Q."/>
            <person name="Mei H."/>
            <person name="Zhang T."/>
            <person name="Gao T."/>
            <person name="Zhang H."/>
        </authorList>
    </citation>
    <scope>NUCLEOTIDE SEQUENCE</scope>
    <source>
        <strain evidence="2">G01</strain>
    </source>
</reference>
<dbReference type="AlphaFoldDB" id="A0AAW2LW06"/>
<dbReference type="Gene3D" id="2.130.10.10">
    <property type="entry name" value="YVTN repeat-like/Quinoprotein amine dehydrogenase"/>
    <property type="match status" value="1"/>
</dbReference>
<dbReference type="PANTHER" id="PTHR43991:SF21">
    <property type="entry name" value="GAMYB-BINDING PROTEIN"/>
    <property type="match status" value="1"/>
</dbReference>
<name>A0AAW2LW06_9LAMI</name>
<gene>
    <name evidence="2" type="ORF">Sangu_1888300</name>
</gene>
<feature type="repeat" description="WD" evidence="1">
    <location>
        <begin position="277"/>
        <end position="312"/>
    </location>
</feature>
<reference evidence="2" key="1">
    <citation type="submission" date="2020-06" db="EMBL/GenBank/DDBJ databases">
        <authorList>
            <person name="Li T."/>
            <person name="Hu X."/>
            <person name="Zhang T."/>
            <person name="Song X."/>
            <person name="Zhang H."/>
            <person name="Dai N."/>
            <person name="Sheng W."/>
            <person name="Hou X."/>
            <person name="Wei L."/>
        </authorList>
    </citation>
    <scope>NUCLEOTIDE SEQUENCE</scope>
    <source>
        <strain evidence="2">G01</strain>
        <tissue evidence="2">Leaf</tissue>
    </source>
</reference>
<protein>
    <submittedName>
        <fullName evidence="2">WD repeat-containing protein C2A9.03</fullName>
    </submittedName>
</protein>
<sequence>MSYNGVDQMDYMVDGGDVADSIDGIDEEYHAADDANLDEYDMLMKVTDTSAPQARKGKDIQGIPWDRLNITRESYRLTRLEQYRNYANIPSSGEAVDKRCKPTEKGGSYFEFFHNTRLVKPTILHFQLRNLVWATSKHDVYLISNYSVMHWSSLLRNLTEVLNFSGHIVPTERNPGTFLEGFTRTQLSTLAVKDRFLVAGGFHGELVCKWNPFHDIHNDCGVREYDMERFQLLNHFRFPWPVNHTSISPDGKLVAVVGDDVNGLLVDARSGKTVASVAGHLDYSFASAWHPDGRIFATGNQDKTCRVWDLRNLHTPVAILKGNIGAVRSIRFSADGQFLVVAEPADFVHIYNTKENFGTRQEIDFFGEISGVSLSPDDESIYIGIWDRTYASLLQYNRRHPYQYLDSLVIPCS</sequence>
<dbReference type="SMART" id="SM00320">
    <property type="entry name" value="WD40"/>
    <property type="match status" value="3"/>
</dbReference>
<dbReference type="PROSITE" id="PS50294">
    <property type="entry name" value="WD_REPEATS_REGION"/>
    <property type="match status" value="1"/>
</dbReference>
<organism evidence="2">
    <name type="scientific">Sesamum angustifolium</name>
    <dbReference type="NCBI Taxonomy" id="2727405"/>
    <lineage>
        <taxon>Eukaryota</taxon>
        <taxon>Viridiplantae</taxon>
        <taxon>Streptophyta</taxon>
        <taxon>Embryophyta</taxon>
        <taxon>Tracheophyta</taxon>
        <taxon>Spermatophyta</taxon>
        <taxon>Magnoliopsida</taxon>
        <taxon>eudicotyledons</taxon>
        <taxon>Gunneridae</taxon>
        <taxon>Pentapetalae</taxon>
        <taxon>asterids</taxon>
        <taxon>lamiids</taxon>
        <taxon>Lamiales</taxon>
        <taxon>Pedaliaceae</taxon>
        <taxon>Sesamum</taxon>
    </lineage>
</organism>
<dbReference type="PROSITE" id="PS50082">
    <property type="entry name" value="WD_REPEATS_2"/>
    <property type="match status" value="1"/>
</dbReference>
<evidence type="ECO:0000256" key="1">
    <source>
        <dbReference type="PROSITE-ProRule" id="PRU00221"/>
    </source>
</evidence>
<dbReference type="InterPro" id="IPR015943">
    <property type="entry name" value="WD40/YVTN_repeat-like_dom_sf"/>
</dbReference>
<accession>A0AAW2LW06</accession>
<dbReference type="PANTHER" id="PTHR43991">
    <property type="entry name" value="WD REPEAT PROTEIN (AFU_ORTHOLOGUE AFUA_8G05640)-RELATED"/>
    <property type="match status" value="1"/>
</dbReference>
<dbReference type="EMBL" id="JACGWK010000012">
    <property type="protein sequence ID" value="KAL0322690.1"/>
    <property type="molecule type" value="Genomic_DNA"/>
</dbReference>